<protein>
    <submittedName>
        <fullName evidence="1">GNAT family N-acetyltransferase</fullName>
    </submittedName>
</protein>
<evidence type="ECO:0000313" key="1">
    <source>
        <dbReference type="EMBL" id="WVX67326.1"/>
    </source>
</evidence>
<evidence type="ECO:0000313" key="2">
    <source>
        <dbReference type="Proteomes" id="UP001330434"/>
    </source>
</evidence>
<gene>
    <name evidence="1" type="ORF">Bealeia1_01525</name>
</gene>
<reference evidence="1 2" key="1">
    <citation type="journal article" date="2024" name="Environ. Microbiol.">
        <title>Novel evolutionary insights on the interactions of the Holosporales (Alphaproteobacteria) with eukaryotic hosts from comparative genomics.</title>
        <authorList>
            <person name="Giovannini M."/>
            <person name="Petroni G."/>
            <person name="Castelli M."/>
        </authorList>
    </citation>
    <scope>NUCLEOTIDE SEQUENCE [LARGE SCALE GENOMIC DNA]</scope>
    <source>
        <strain evidence="1 2">US_Bl 15I1</strain>
    </source>
</reference>
<organism evidence="1 2">
    <name type="scientific">Candidatus Bealeia paramacronuclearis</name>
    <dbReference type="NCBI Taxonomy" id="1921001"/>
    <lineage>
        <taxon>Bacteria</taxon>
        <taxon>Pseudomonadati</taxon>
        <taxon>Pseudomonadota</taxon>
        <taxon>Alphaproteobacteria</taxon>
        <taxon>Holosporales</taxon>
        <taxon>Holosporaceae</taxon>
        <taxon>Candidatus Bealeia</taxon>
    </lineage>
</organism>
<dbReference type="EMBL" id="CP133270">
    <property type="protein sequence ID" value="WVX67326.1"/>
    <property type="molecule type" value="Genomic_DNA"/>
</dbReference>
<accession>A0ABZ2C4F1</accession>
<dbReference type="Proteomes" id="UP001330434">
    <property type="component" value="Chromosome"/>
</dbReference>
<proteinExistence type="predicted"/>
<keyword evidence="2" id="KW-1185">Reference proteome</keyword>
<dbReference type="SUPFAM" id="SSF55729">
    <property type="entry name" value="Acyl-CoA N-acyltransferases (Nat)"/>
    <property type="match status" value="1"/>
</dbReference>
<sequence length="191" mass="21989">MCFLNLDEFSLIFGAITGIDMRMITLQKLTLQDYPLIQNMARFYVYDMSRDCGSQEGWELPADGLYECIDLKSYFIKDDRIAYLISAENETAGFALLNKVGAAPYVDWNMGEFFILAKFQRRGFGKESAFKIFDLHPGVWNVMTMPLNQSAHCFWNETINDYTHENFQLAAKTILEPSPHPMNVFEFRSAG</sequence>
<name>A0ABZ2C4F1_9PROT</name>
<dbReference type="InterPro" id="IPR016181">
    <property type="entry name" value="Acyl_CoA_acyltransferase"/>
</dbReference>